<gene>
    <name evidence="2" type="primary">g113</name>
</gene>
<protein>
    <submittedName>
        <fullName evidence="2">Uncharacterized protein</fullName>
    </submittedName>
</protein>
<accession>A0A2C9CX46</accession>
<dbReference type="OrthoDB" id="40980at10239"/>
<sequence length="44" mass="4980">MGELIFALVECLIEILCMGASVRWFFGLLLLSIAICVGYYTYIM</sequence>
<evidence type="ECO:0000313" key="2">
    <source>
        <dbReference type="EMBL" id="SOK58390.1"/>
    </source>
</evidence>
<reference evidence="2" key="1">
    <citation type="submission" date="2017-10" db="EMBL/GenBank/DDBJ databases">
        <authorList>
            <person name="Banno H."/>
            <person name="Chua N.-H."/>
        </authorList>
    </citation>
    <scope>NUCLEOTIDE SEQUENCE [LARGE SCALE GENOMIC DNA]</scope>
</reference>
<organism evidence="2 4">
    <name type="scientific">Yersinia phage fHe-Yen9-04</name>
    <dbReference type="NCBI Taxonomy" id="2052742"/>
    <lineage>
        <taxon>Viruses</taxon>
        <taxon>Duplodnaviria</taxon>
        <taxon>Heunggongvirae</taxon>
        <taxon>Uroviricota</taxon>
        <taxon>Caudoviricetes</taxon>
        <taxon>Eneladusvirus</taxon>
        <taxon>Eneladusvirus Yen904</taxon>
    </lineage>
</organism>
<dbReference type="KEGG" id="vg:40100531"/>
<feature type="transmembrane region" description="Helical" evidence="1">
    <location>
        <begin position="24"/>
        <end position="43"/>
    </location>
</feature>
<dbReference type="Proteomes" id="UP000317227">
    <property type="component" value="Segment"/>
</dbReference>
<dbReference type="EMBL" id="LR596615">
    <property type="protein sequence ID" value="VUE36159.1"/>
    <property type="molecule type" value="Genomic_DNA"/>
</dbReference>
<dbReference type="EMBL" id="LT960551">
    <property type="protein sequence ID" value="SOK58390.1"/>
    <property type="molecule type" value="Genomic_DNA"/>
</dbReference>
<evidence type="ECO:0000313" key="5">
    <source>
        <dbReference type="Proteomes" id="UP000317227"/>
    </source>
</evidence>
<proteinExistence type="predicted"/>
<evidence type="ECO:0000313" key="4">
    <source>
        <dbReference type="Proteomes" id="UP000240931"/>
    </source>
</evidence>
<keyword evidence="1" id="KW-0472">Membrane</keyword>
<name>A0A2C9CX46_9CAUD</name>
<keyword evidence="1" id="KW-0812">Transmembrane</keyword>
<reference evidence="4" key="2">
    <citation type="submission" date="2017-10" db="EMBL/GenBank/DDBJ databases">
        <authorList>
            <person name="Skurnik M."/>
        </authorList>
    </citation>
    <scope>NUCLEOTIDE SEQUENCE [LARGE SCALE GENOMIC DNA]</scope>
</reference>
<keyword evidence="1" id="KW-1133">Transmembrane helix</keyword>
<evidence type="ECO:0000256" key="1">
    <source>
        <dbReference type="SAM" id="Phobius"/>
    </source>
</evidence>
<dbReference type="GeneID" id="40100531"/>
<dbReference type="Proteomes" id="UP000240931">
    <property type="component" value="Segment"/>
</dbReference>
<dbReference type="RefSeq" id="YP_009623723.1">
    <property type="nucleotide sequence ID" value="NC_042116.1"/>
</dbReference>
<reference evidence="3 5" key="3">
    <citation type="submission" date="2019-06" db="EMBL/GenBank/DDBJ databases">
        <authorList>
            <person name="Bower L."/>
            <person name="Leinonen R."/>
        </authorList>
    </citation>
    <scope>NUCLEOTIDE SEQUENCE [LARGE SCALE GENOMIC DNA]</scope>
</reference>
<evidence type="ECO:0000313" key="3">
    <source>
        <dbReference type="EMBL" id="VUE36159.1"/>
    </source>
</evidence>
<keyword evidence="4" id="KW-1185">Reference proteome</keyword>